<dbReference type="Proteomes" id="UP001152622">
    <property type="component" value="Chromosome 4"/>
</dbReference>
<gene>
    <name evidence="5" type="ORF">SKAU_G00149960</name>
</gene>
<reference evidence="5" key="1">
    <citation type="journal article" date="2023" name="Science">
        <title>Genome structures resolve the early diversification of teleost fishes.</title>
        <authorList>
            <person name="Parey E."/>
            <person name="Louis A."/>
            <person name="Montfort J."/>
            <person name="Bouchez O."/>
            <person name="Roques C."/>
            <person name="Iampietro C."/>
            <person name="Lluch J."/>
            <person name="Castinel A."/>
            <person name="Donnadieu C."/>
            <person name="Desvignes T."/>
            <person name="Floi Bucao C."/>
            <person name="Jouanno E."/>
            <person name="Wen M."/>
            <person name="Mejri S."/>
            <person name="Dirks R."/>
            <person name="Jansen H."/>
            <person name="Henkel C."/>
            <person name="Chen W.J."/>
            <person name="Zahm M."/>
            <person name="Cabau C."/>
            <person name="Klopp C."/>
            <person name="Thompson A.W."/>
            <person name="Robinson-Rechavi M."/>
            <person name="Braasch I."/>
            <person name="Lecointre G."/>
            <person name="Bobe J."/>
            <person name="Postlethwait J.H."/>
            <person name="Berthelot C."/>
            <person name="Roest Crollius H."/>
            <person name="Guiguen Y."/>
        </authorList>
    </citation>
    <scope>NUCLEOTIDE SEQUENCE</scope>
    <source>
        <strain evidence="5">WJC10195</strain>
    </source>
</reference>
<dbReference type="Gene3D" id="1.25.40.20">
    <property type="entry name" value="Ankyrin repeat-containing domain"/>
    <property type="match status" value="1"/>
</dbReference>
<dbReference type="PROSITE" id="PS50297">
    <property type="entry name" value="ANK_REP_REGION"/>
    <property type="match status" value="1"/>
</dbReference>
<sequence length="89" mass="9790">MEVTGAGEPTRELFEACRNGDLERVKKLINPDNVNSRDTAGRKSTPLHFAAGFGRRDVVDYLLQNGRTCMPGTTEGSSPQRLLLRKNTG</sequence>
<organism evidence="5 6">
    <name type="scientific">Synaphobranchus kaupii</name>
    <name type="common">Kaup's arrowtooth eel</name>
    <dbReference type="NCBI Taxonomy" id="118154"/>
    <lineage>
        <taxon>Eukaryota</taxon>
        <taxon>Metazoa</taxon>
        <taxon>Chordata</taxon>
        <taxon>Craniata</taxon>
        <taxon>Vertebrata</taxon>
        <taxon>Euteleostomi</taxon>
        <taxon>Actinopterygii</taxon>
        <taxon>Neopterygii</taxon>
        <taxon>Teleostei</taxon>
        <taxon>Anguilliformes</taxon>
        <taxon>Synaphobranchidae</taxon>
        <taxon>Synaphobranchus</taxon>
    </lineage>
</organism>
<dbReference type="PANTHER" id="PTHR24171">
    <property type="entry name" value="ANKYRIN REPEAT DOMAIN-CONTAINING PROTEIN 39-RELATED"/>
    <property type="match status" value="1"/>
</dbReference>
<proteinExistence type="predicted"/>
<dbReference type="SUPFAM" id="SSF48403">
    <property type="entry name" value="Ankyrin repeat"/>
    <property type="match status" value="1"/>
</dbReference>
<evidence type="ECO:0000256" key="2">
    <source>
        <dbReference type="ARBA" id="ARBA00023043"/>
    </source>
</evidence>
<dbReference type="InterPro" id="IPR036770">
    <property type="entry name" value="Ankyrin_rpt-contain_sf"/>
</dbReference>
<evidence type="ECO:0000256" key="1">
    <source>
        <dbReference type="ARBA" id="ARBA00022737"/>
    </source>
</evidence>
<dbReference type="PROSITE" id="PS50088">
    <property type="entry name" value="ANK_REPEAT"/>
    <property type="match status" value="1"/>
</dbReference>
<feature type="region of interest" description="Disordered" evidence="4">
    <location>
        <begin position="70"/>
        <end position="89"/>
    </location>
</feature>
<protein>
    <submittedName>
        <fullName evidence="5">Uncharacterized protein</fullName>
    </submittedName>
</protein>
<dbReference type="AlphaFoldDB" id="A0A9Q1FUY9"/>
<dbReference type="Pfam" id="PF12796">
    <property type="entry name" value="Ank_2"/>
    <property type="match status" value="1"/>
</dbReference>
<keyword evidence="6" id="KW-1185">Reference proteome</keyword>
<keyword evidence="1" id="KW-0677">Repeat</keyword>
<keyword evidence="2 3" id="KW-0040">ANK repeat</keyword>
<name>A0A9Q1FUY9_SYNKA</name>
<evidence type="ECO:0000313" key="5">
    <source>
        <dbReference type="EMBL" id="KAJ8366165.1"/>
    </source>
</evidence>
<evidence type="ECO:0000256" key="4">
    <source>
        <dbReference type="SAM" id="MobiDB-lite"/>
    </source>
</evidence>
<comment type="caution">
    <text evidence="5">The sequence shown here is derived from an EMBL/GenBank/DDBJ whole genome shotgun (WGS) entry which is preliminary data.</text>
</comment>
<dbReference type="EMBL" id="JAINUF010000004">
    <property type="protein sequence ID" value="KAJ8366165.1"/>
    <property type="molecule type" value="Genomic_DNA"/>
</dbReference>
<dbReference type="InterPro" id="IPR002110">
    <property type="entry name" value="Ankyrin_rpt"/>
</dbReference>
<dbReference type="OrthoDB" id="8929895at2759"/>
<accession>A0A9Q1FUY9</accession>
<feature type="repeat" description="ANK" evidence="3">
    <location>
        <begin position="42"/>
        <end position="66"/>
    </location>
</feature>
<evidence type="ECO:0000256" key="3">
    <source>
        <dbReference type="PROSITE-ProRule" id="PRU00023"/>
    </source>
</evidence>
<evidence type="ECO:0000313" key="6">
    <source>
        <dbReference type="Proteomes" id="UP001152622"/>
    </source>
</evidence>